<dbReference type="SUPFAM" id="SSF54106">
    <property type="entry name" value="LysM domain"/>
    <property type="match status" value="2"/>
</dbReference>
<dbReference type="Proteomes" id="UP000178098">
    <property type="component" value="Unassembled WGS sequence"/>
</dbReference>
<keyword evidence="1" id="KW-0812">Transmembrane</keyword>
<dbReference type="PANTHER" id="PTHR34700:SF8">
    <property type="entry name" value="POTASSIUM BINDING PROTEIN KBP"/>
    <property type="match status" value="1"/>
</dbReference>
<dbReference type="SMART" id="SM00257">
    <property type="entry name" value="LysM"/>
    <property type="match status" value="2"/>
</dbReference>
<keyword evidence="1" id="KW-1133">Transmembrane helix</keyword>
<dbReference type="Pfam" id="PF01476">
    <property type="entry name" value="LysM"/>
    <property type="match status" value="2"/>
</dbReference>
<protein>
    <recommendedName>
        <fullName evidence="2">LysM domain-containing protein</fullName>
    </recommendedName>
</protein>
<evidence type="ECO:0000313" key="4">
    <source>
        <dbReference type="Proteomes" id="UP000178098"/>
    </source>
</evidence>
<dbReference type="AlphaFoldDB" id="A0A1F7HFZ0"/>
<dbReference type="InterPro" id="IPR018392">
    <property type="entry name" value="LysM"/>
</dbReference>
<dbReference type="EMBL" id="MFZT01000033">
    <property type="protein sequence ID" value="OGK30160.1"/>
    <property type="molecule type" value="Genomic_DNA"/>
</dbReference>
<dbReference type="InterPro" id="IPR036779">
    <property type="entry name" value="LysM_dom_sf"/>
</dbReference>
<reference evidence="3 4" key="1">
    <citation type="journal article" date="2016" name="Nat. Commun.">
        <title>Thousands of microbial genomes shed light on interconnected biogeochemical processes in an aquifer system.</title>
        <authorList>
            <person name="Anantharaman K."/>
            <person name="Brown C.T."/>
            <person name="Hug L.A."/>
            <person name="Sharon I."/>
            <person name="Castelle C.J."/>
            <person name="Probst A.J."/>
            <person name="Thomas B.C."/>
            <person name="Singh A."/>
            <person name="Wilkins M.J."/>
            <person name="Karaoz U."/>
            <person name="Brodie E.L."/>
            <person name="Williams K.H."/>
            <person name="Hubbard S.S."/>
            <person name="Banfield J.F."/>
        </authorList>
    </citation>
    <scope>NUCLEOTIDE SEQUENCE [LARGE SCALE GENOMIC DNA]</scope>
</reference>
<dbReference type="PROSITE" id="PS51782">
    <property type="entry name" value="LYSM"/>
    <property type="match status" value="2"/>
</dbReference>
<proteinExistence type="predicted"/>
<comment type="caution">
    <text evidence="3">The sequence shown here is derived from an EMBL/GenBank/DDBJ whole genome shotgun (WGS) entry which is preliminary data.</text>
</comment>
<evidence type="ECO:0000313" key="3">
    <source>
        <dbReference type="EMBL" id="OGK30160.1"/>
    </source>
</evidence>
<evidence type="ECO:0000256" key="1">
    <source>
        <dbReference type="SAM" id="Phobius"/>
    </source>
</evidence>
<dbReference type="Gene3D" id="3.10.350.10">
    <property type="entry name" value="LysM domain"/>
    <property type="match status" value="2"/>
</dbReference>
<gene>
    <name evidence="3" type="ORF">A3D08_02730</name>
</gene>
<sequence length="191" mass="21140">MARDYTQELIAKVKENYLSVALGILVFLVAVTLVFRSGNSTNQPSPEKEETPKVRTYTVKKGDSVSSIARDQLGSMDYTDELVRANNIKNPDQIEVGIVLVLPEISGQVARDEEKPTTAPTQVIKPTLVPQIVSITGNEYTVKKGDTLFLIAQRAYGDGYTYPTLVKANKLRNANRIEVGMILKIPRETTK</sequence>
<feature type="domain" description="LysM" evidence="2">
    <location>
        <begin position="138"/>
        <end position="185"/>
    </location>
</feature>
<organism evidence="3 4">
    <name type="scientific">Candidatus Roizmanbacteria bacterium RIFCSPHIGHO2_02_FULL_43_11</name>
    <dbReference type="NCBI Taxonomy" id="1802043"/>
    <lineage>
        <taxon>Bacteria</taxon>
        <taxon>Candidatus Roizmaniibacteriota</taxon>
    </lineage>
</organism>
<feature type="domain" description="LysM" evidence="2">
    <location>
        <begin position="55"/>
        <end position="102"/>
    </location>
</feature>
<evidence type="ECO:0000259" key="2">
    <source>
        <dbReference type="PROSITE" id="PS51782"/>
    </source>
</evidence>
<keyword evidence="1" id="KW-0472">Membrane</keyword>
<dbReference type="CDD" id="cd00118">
    <property type="entry name" value="LysM"/>
    <property type="match status" value="2"/>
</dbReference>
<dbReference type="PANTHER" id="PTHR34700">
    <property type="entry name" value="POTASSIUM BINDING PROTEIN KBP"/>
    <property type="match status" value="1"/>
</dbReference>
<feature type="transmembrane region" description="Helical" evidence="1">
    <location>
        <begin position="17"/>
        <end position="35"/>
    </location>
</feature>
<dbReference type="InterPro" id="IPR052196">
    <property type="entry name" value="Bact_Kbp"/>
</dbReference>
<accession>A0A1F7HFZ0</accession>
<name>A0A1F7HFZ0_9BACT</name>